<proteinExistence type="predicted"/>
<protein>
    <submittedName>
        <fullName evidence="1">Uncharacterized protein</fullName>
    </submittedName>
</protein>
<feature type="non-terminal residue" evidence="1">
    <location>
        <position position="1"/>
    </location>
</feature>
<keyword evidence="2" id="KW-1185">Reference proteome</keyword>
<name>A0ABD0L1T6_9CAEN</name>
<sequence>VLHKTGHNIQHSKVLLSVSQHCHPCTVSKHEDKTFEYYTCIIDPLFGGTESSFREYAVCCAKKLFLICCLACCPSGGHQQNGCRDDGLHEQMQRGTAAHQLLPSLSQLGTGGLRLDSLNFIITQVIKGPSQAQRSLEEELALQRRTVWRCTVVTTSLPAEVNAALLKPAGQRWRATRCTH</sequence>
<dbReference type="AlphaFoldDB" id="A0ABD0L1T6"/>
<gene>
    <name evidence="1" type="ORF">BaRGS_00015762</name>
</gene>
<dbReference type="Proteomes" id="UP001519460">
    <property type="component" value="Unassembled WGS sequence"/>
</dbReference>
<evidence type="ECO:0000313" key="1">
    <source>
        <dbReference type="EMBL" id="KAK7493032.1"/>
    </source>
</evidence>
<organism evidence="1 2">
    <name type="scientific">Batillaria attramentaria</name>
    <dbReference type="NCBI Taxonomy" id="370345"/>
    <lineage>
        <taxon>Eukaryota</taxon>
        <taxon>Metazoa</taxon>
        <taxon>Spiralia</taxon>
        <taxon>Lophotrochozoa</taxon>
        <taxon>Mollusca</taxon>
        <taxon>Gastropoda</taxon>
        <taxon>Caenogastropoda</taxon>
        <taxon>Sorbeoconcha</taxon>
        <taxon>Cerithioidea</taxon>
        <taxon>Batillariidae</taxon>
        <taxon>Batillaria</taxon>
    </lineage>
</organism>
<reference evidence="1 2" key="1">
    <citation type="journal article" date="2023" name="Sci. Data">
        <title>Genome assembly of the Korean intertidal mud-creeper Batillaria attramentaria.</title>
        <authorList>
            <person name="Patra A.K."/>
            <person name="Ho P.T."/>
            <person name="Jun S."/>
            <person name="Lee S.J."/>
            <person name="Kim Y."/>
            <person name="Won Y.J."/>
        </authorList>
    </citation>
    <scope>NUCLEOTIDE SEQUENCE [LARGE SCALE GENOMIC DNA]</scope>
    <source>
        <strain evidence="1">Wonlab-2016</strain>
    </source>
</reference>
<evidence type="ECO:0000313" key="2">
    <source>
        <dbReference type="Proteomes" id="UP001519460"/>
    </source>
</evidence>
<accession>A0ABD0L1T6</accession>
<dbReference type="EMBL" id="JACVVK020000097">
    <property type="protein sequence ID" value="KAK7493032.1"/>
    <property type="molecule type" value="Genomic_DNA"/>
</dbReference>
<comment type="caution">
    <text evidence="1">The sequence shown here is derived from an EMBL/GenBank/DDBJ whole genome shotgun (WGS) entry which is preliminary data.</text>
</comment>